<dbReference type="OrthoDB" id="4095542at2759"/>
<dbReference type="PRINTS" id="PR02093">
    <property type="entry name" value="HDA1SUBUNIT3"/>
</dbReference>
<protein>
    <submittedName>
        <fullName evidence="3">Uncharacterized protein</fullName>
    </submittedName>
</protein>
<feature type="region of interest" description="Disordered" evidence="2">
    <location>
        <begin position="340"/>
        <end position="424"/>
    </location>
</feature>
<keyword evidence="1" id="KW-0175">Coiled coil</keyword>
<feature type="region of interest" description="Disordered" evidence="2">
    <location>
        <begin position="671"/>
        <end position="721"/>
    </location>
</feature>
<organism evidence="3 4">
    <name type="scientific">Magnusiomyces paraingens</name>
    <dbReference type="NCBI Taxonomy" id="2606893"/>
    <lineage>
        <taxon>Eukaryota</taxon>
        <taxon>Fungi</taxon>
        <taxon>Dikarya</taxon>
        <taxon>Ascomycota</taxon>
        <taxon>Saccharomycotina</taxon>
        <taxon>Dipodascomycetes</taxon>
        <taxon>Dipodascales</taxon>
        <taxon>Dipodascaceae</taxon>
        <taxon>Magnusiomyces</taxon>
    </lineage>
</organism>
<proteinExistence type="predicted"/>
<sequence length="721" mass="80907">MDLGRILDGTPEPPAIVPSLDFFSGGKRAPADKNSALDYVLPVPMTPFQKQLTDDVVSLHYSDILRFFECGSLDNQVLHDSLASLYANTQLVATHPYLLVQHYLPPNLLLKDVPNRLTNSSGKFAVLVKLIDMLRDKKVDVALVSRAGKSFDLIEALLLGRAVNYRRYSGSYLRQSTKSFKKASTIHLFPSSHLSSTYIGSERFHLVIAFDLTFNPEDAHITAIRTQGRGANDTPAPIIRLIPYYSAEHIVYKFQNIKSDDETLYMKRVVAAIVVLRGRAGSVPVDLRPHYASGLKFLAPWLEDPVTHPWTLPKTPDIEIYSAQDVEKSLLTEVNVDAKHPIDPESSTNFYSTSISSNQHDNSSNNQANGHSHNNHSSNSSSSSTSQPYSYSLANGVPKQFTKSGRDLSHPNIHRYYPEDENENDEYYNAKRLKRERYSPGDPETATSFLAPPGGGLYQQQSDRQILTHKILRRLDNATRDLALRQAEVTSLRSQASVRQSMYEDLSTEAGKLVTQISTLKEQLQVQERKSERSDAEVEKLTTKIEQQTKDLEEAREMLANGPPELATLEKQLVRIAELEDLVKKANERADLRTTENEYMRSEYQKASTAATDALEEVKTLTTAKKALEVRLESRAIELNRLTFDEERKIKDLRIAELETRAGNIEEHLKRLQKAERHQPTRSRYGMRNSSSNSRRNNSPSVSGGSGSNNGNGRRGSPAIS</sequence>
<feature type="compositionally biased region" description="Gly residues" evidence="2">
    <location>
        <begin position="704"/>
        <end position="714"/>
    </location>
</feature>
<dbReference type="AlphaFoldDB" id="A0A5E8BKW0"/>
<feature type="compositionally biased region" description="Low complexity" evidence="2">
    <location>
        <begin position="682"/>
        <end position="703"/>
    </location>
</feature>
<dbReference type="Pfam" id="PF11496">
    <property type="entry name" value="HDA2-3"/>
    <property type="match status" value="1"/>
</dbReference>
<name>A0A5E8BKW0_9ASCO</name>
<gene>
    <name evidence="3" type="ORF">SAPINGB_P003134</name>
</gene>
<dbReference type="InterPro" id="IPR027417">
    <property type="entry name" value="P-loop_NTPase"/>
</dbReference>
<evidence type="ECO:0000256" key="2">
    <source>
        <dbReference type="SAM" id="MobiDB-lite"/>
    </source>
</evidence>
<dbReference type="InterPro" id="IPR026216">
    <property type="entry name" value="HDA3"/>
</dbReference>
<dbReference type="Proteomes" id="UP000398389">
    <property type="component" value="Unassembled WGS sequence"/>
</dbReference>
<dbReference type="Gene3D" id="3.40.50.12360">
    <property type="match status" value="1"/>
</dbReference>
<feature type="compositionally biased region" description="Low complexity" evidence="2">
    <location>
        <begin position="346"/>
        <end position="386"/>
    </location>
</feature>
<dbReference type="GO" id="GO:0070823">
    <property type="term" value="C:HDA1 complex"/>
    <property type="evidence" value="ECO:0007669"/>
    <property type="project" value="InterPro"/>
</dbReference>
<accession>A0A5E8BKW0</accession>
<feature type="coiled-coil region" evidence="1">
    <location>
        <begin position="503"/>
        <end position="596"/>
    </location>
</feature>
<dbReference type="InterPro" id="IPR038609">
    <property type="entry name" value="HDA1_su2/3_sf"/>
</dbReference>
<dbReference type="RefSeq" id="XP_031853743.1">
    <property type="nucleotide sequence ID" value="XM_031997852.1"/>
</dbReference>
<dbReference type="SUPFAM" id="SSF52540">
    <property type="entry name" value="P-loop containing nucleoside triphosphate hydrolases"/>
    <property type="match status" value="1"/>
</dbReference>
<evidence type="ECO:0000313" key="3">
    <source>
        <dbReference type="EMBL" id="VVT51552.1"/>
    </source>
</evidence>
<dbReference type="InterPro" id="IPR021006">
    <property type="entry name" value="Hda2/3"/>
</dbReference>
<reference evidence="3 4" key="1">
    <citation type="submission" date="2019-09" db="EMBL/GenBank/DDBJ databases">
        <authorList>
            <person name="Brejova B."/>
        </authorList>
    </citation>
    <scope>NUCLEOTIDE SEQUENCE [LARGE SCALE GENOMIC DNA]</scope>
</reference>
<keyword evidence="4" id="KW-1185">Reference proteome</keyword>
<dbReference type="EMBL" id="CABVLU010000002">
    <property type="protein sequence ID" value="VVT51552.1"/>
    <property type="molecule type" value="Genomic_DNA"/>
</dbReference>
<evidence type="ECO:0000313" key="4">
    <source>
        <dbReference type="Proteomes" id="UP000398389"/>
    </source>
</evidence>
<evidence type="ECO:0000256" key="1">
    <source>
        <dbReference type="SAM" id="Coils"/>
    </source>
</evidence>
<dbReference type="GeneID" id="43581952"/>